<dbReference type="PANTHER" id="PTHR34989:SF1">
    <property type="entry name" value="PROTEIN HDED"/>
    <property type="match status" value="1"/>
</dbReference>
<feature type="transmembrane region" description="Helical" evidence="1">
    <location>
        <begin position="152"/>
        <end position="172"/>
    </location>
</feature>
<dbReference type="InterPro" id="IPR005325">
    <property type="entry name" value="DUF308_memb"/>
</dbReference>
<feature type="transmembrane region" description="Helical" evidence="1">
    <location>
        <begin position="127"/>
        <end position="146"/>
    </location>
</feature>
<dbReference type="Pfam" id="PF03729">
    <property type="entry name" value="DUF308"/>
    <property type="match status" value="1"/>
</dbReference>
<evidence type="ECO:0000313" key="2">
    <source>
        <dbReference type="EMBL" id="MET2829832.1"/>
    </source>
</evidence>
<protein>
    <submittedName>
        <fullName evidence="2">DUF308 domain-containing protein</fullName>
    </submittedName>
</protein>
<feature type="transmembrane region" description="Helical" evidence="1">
    <location>
        <begin position="70"/>
        <end position="90"/>
    </location>
</feature>
<comment type="caution">
    <text evidence="2">The sequence shown here is derived from an EMBL/GenBank/DDBJ whole genome shotgun (WGS) entry which is preliminary data.</text>
</comment>
<sequence length="180" mass="18829">MTDRSTVEQPARSASANSAIGVVFILAGFFVLADVTLATTISTLLLGVIVICAGFVEIAMAVWAGGWRGFLWQTFLGILYVIFGCVLFSMPALGSVILTWILGVALLVSGSGRILLGNRYLRHGRRLMFVSGLFGLAAGLLILVGWPSTGIWVIGALLGIDLIAHGLGWLAAARGPAVSA</sequence>
<evidence type="ECO:0000256" key="1">
    <source>
        <dbReference type="SAM" id="Phobius"/>
    </source>
</evidence>
<accession>A0ABV2DIK0</accession>
<dbReference type="InterPro" id="IPR052712">
    <property type="entry name" value="Acid_resist_chaperone_HdeD"/>
</dbReference>
<feature type="transmembrane region" description="Helical" evidence="1">
    <location>
        <begin position="20"/>
        <end position="38"/>
    </location>
</feature>
<keyword evidence="1" id="KW-0472">Membrane</keyword>
<name>A0ABV2DIK0_9HYPH</name>
<keyword evidence="1" id="KW-0812">Transmembrane</keyword>
<feature type="transmembrane region" description="Helical" evidence="1">
    <location>
        <begin position="44"/>
        <end position="63"/>
    </location>
</feature>
<organism evidence="2 3">
    <name type="scientific">Mesorhizobium shangrilense</name>
    <dbReference type="NCBI Taxonomy" id="460060"/>
    <lineage>
        <taxon>Bacteria</taxon>
        <taxon>Pseudomonadati</taxon>
        <taxon>Pseudomonadota</taxon>
        <taxon>Alphaproteobacteria</taxon>
        <taxon>Hyphomicrobiales</taxon>
        <taxon>Phyllobacteriaceae</taxon>
        <taxon>Mesorhizobium</taxon>
    </lineage>
</organism>
<dbReference type="PANTHER" id="PTHR34989">
    <property type="entry name" value="PROTEIN HDED"/>
    <property type="match status" value="1"/>
</dbReference>
<proteinExistence type="predicted"/>
<keyword evidence="3" id="KW-1185">Reference proteome</keyword>
<reference evidence="2 3" key="1">
    <citation type="submission" date="2024-06" db="EMBL/GenBank/DDBJ databases">
        <authorList>
            <person name="Kim D.-U."/>
        </authorList>
    </citation>
    <scope>NUCLEOTIDE SEQUENCE [LARGE SCALE GENOMIC DNA]</scope>
    <source>
        <strain evidence="2 3">KACC15460</strain>
    </source>
</reference>
<dbReference type="Proteomes" id="UP001548832">
    <property type="component" value="Unassembled WGS sequence"/>
</dbReference>
<keyword evidence="1" id="KW-1133">Transmembrane helix</keyword>
<gene>
    <name evidence="2" type="ORF">ABVQ20_22930</name>
</gene>
<dbReference type="RefSeq" id="WP_354461749.1">
    <property type="nucleotide sequence ID" value="NZ_JBEWSZ010000001.1"/>
</dbReference>
<feature type="transmembrane region" description="Helical" evidence="1">
    <location>
        <begin position="96"/>
        <end position="115"/>
    </location>
</feature>
<evidence type="ECO:0000313" key="3">
    <source>
        <dbReference type="Proteomes" id="UP001548832"/>
    </source>
</evidence>
<dbReference type="EMBL" id="JBEWSZ010000001">
    <property type="protein sequence ID" value="MET2829832.1"/>
    <property type="molecule type" value="Genomic_DNA"/>
</dbReference>